<dbReference type="EnsemblPlants" id="MELO3C003663.2.1">
    <property type="protein sequence ID" value="MELO3C003663.2.1"/>
    <property type="gene ID" value="MELO3C003663.2"/>
</dbReference>
<protein>
    <submittedName>
        <fullName evidence="2">Uncharacterized protein</fullName>
    </submittedName>
</protein>
<dbReference type="Gramene" id="MELO3C003663.2.1">
    <property type="protein sequence ID" value="MELO3C003663.2.1"/>
    <property type="gene ID" value="MELO3C003663.2"/>
</dbReference>
<organism evidence="2">
    <name type="scientific">Cucumis melo</name>
    <name type="common">Muskmelon</name>
    <dbReference type="NCBI Taxonomy" id="3656"/>
    <lineage>
        <taxon>Eukaryota</taxon>
        <taxon>Viridiplantae</taxon>
        <taxon>Streptophyta</taxon>
        <taxon>Embryophyta</taxon>
        <taxon>Tracheophyta</taxon>
        <taxon>Spermatophyta</taxon>
        <taxon>Magnoliopsida</taxon>
        <taxon>eudicotyledons</taxon>
        <taxon>Gunneridae</taxon>
        <taxon>Pentapetalae</taxon>
        <taxon>rosids</taxon>
        <taxon>fabids</taxon>
        <taxon>Cucurbitales</taxon>
        <taxon>Cucurbitaceae</taxon>
        <taxon>Benincaseae</taxon>
        <taxon>Cucumis</taxon>
    </lineage>
</organism>
<sequence>MEIKKEMAKGRWQLRKRVRRTEKRAKSQRKAGTKGERKRFRHVYVKRPLLTVGC</sequence>
<name>A0A9I9CHH5_CUCME</name>
<feature type="compositionally biased region" description="Basic residues" evidence="1">
    <location>
        <begin position="12"/>
        <end position="37"/>
    </location>
</feature>
<evidence type="ECO:0000313" key="2">
    <source>
        <dbReference type="EnsemblPlants" id="MELO3C003663.2.1"/>
    </source>
</evidence>
<accession>A0A9I9CHH5</accession>
<reference evidence="2" key="1">
    <citation type="submission" date="2023-03" db="UniProtKB">
        <authorList>
            <consortium name="EnsemblPlants"/>
        </authorList>
    </citation>
    <scope>IDENTIFICATION</scope>
</reference>
<proteinExistence type="predicted"/>
<feature type="region of interest" description="Disordered" evidence="1">
    <location>
        <begin position="1"/>
        <end position="37"/>
    </location>
</feature>
<dbReference type="AlphaFoldDB" id="A0A9I9CHH5"/>
<evidence type="ECO:0000256" key="1">
    <source>
        <dbReference type="SAM" id="MobiDB-lite"/>
    </source>
</evidence>